<keyword evidence="1" id="KW-0812">Transmembrane</keyword>
<reference evidence="3 4" key="2">
    <citation type="journal article" date="2016" name="Genome Announc.">
        <title>Complete Genome Sequences of Two Interactive Moderate Thermophiles, Paenibacillus napthalenovorans 32O-Y and Paenibacillus sp. 32O-W.</title>
        <authorList>
            <person name="Butler R.R.III."/>
            <person name="Wang J."/>
            <person name="Stark B.C."/>
            <person name="Pombert J.F."/>
        </authorList>
    </citation>
    <scope>NUCLEOTIDE SEQUENCE [LARGE SCALE GENOMIC DNA]</scope>
    <source>
        <strain evidence="3 4">32O-Y</strain>
    </source>
</reference>
<proteinExistence type="predicted"/>
<dbReference type="KEGG" id="pnp:IJ22_12070"/>
<dbReference type="RefSeq" id="WP_062407898.1">
    <property type="nucleotide sequence ID" value="NZ_CP013652.1"/>
</dbReference>
<dbReference type="InterPro" id="IPR011642">
    <property type="entry name" value="Gate_dom"/>
</dbReference>
<dbReference type="EMBL" id="CP013652">
    <property type="protein sequence ID" value="ALS21583.1"/>
    <property type="molecule type" value="Genomic_DNA"/>
</dbReference>
<keyword evidence="4" id="KW-1185">Reference proteome</keyword>
<keyword evidence="1" id="KW-0472">Membrane</keyword>
<dbReference type="PATRIC" id="fig|162209.4.peg.1285"/>
<protein>
    <submittedName>
        <fullName evidence="3">Membrane protein</fullName>
    </submittedName>
</protein>
<feature type="domain" description="Nucleoside transporter/FeoB GTPase Gate" evidence="2">
    <location>
        <begin position="49"/>
        <end position="149"/>
    </location>
</feature>
<evidence type="ECO:0000259" key="2">
    <source>
        <dbReference type="Pfam" id="PF07670"/>
    </source>
</evidence>
<feature type="transmembrane region" description="Helical" evidence="1">
    <location>
        <begin position="44"/>
        <end position="64"/>
    </location>
</feature>
<dbReference type="AlphaFoldDB" id="A0A0U2MVA9"/>
<feature type="transmembrane region" description="Helical" evidence="1">
    <location>
        <begin position="84"/>
        <end position="107"/>
    </location>
</feature>
<accession>A0A0U2MVA9</accession>
<sequence length="419" mass="44842">MKALQALLSPRLTTLYLGAAALALVISIILFPDQAFQASLQGLSLWWKLVFPALLPFLIITELLRGMGVLHGLGALMEPLLRALLRLPGAGGWVISLGFTAGMPAGAAGVSALRKDGLLTREEGERLLAVSHMSSSVFMIGVVGVGFLGSPAAGLALAIIHYAAALLMAVFHRFGSGRYAPVKKHAGKGWISHSFQAFYEARVRDGRTFGKLLGDAVSSGVQQLFIIGGYIMMFSILVHALSLTGLPEALASAVSLLGANPGDALSLISALLTGLFEPHLGAYAMAQAAGASQSSFFYALLSMLLAWGGLSTHAQVKSLTVSTDLRYLHFVRSRIHHGSIAFVLTLVSWKPLMSWMSQEQPVLANYGIYGSDWDAGRDSLWPFISPMMLQFGTVILILLVLSVFAAFLFYRGRQRNGPL</sequence>
<reference evidence="4" key="1">
    <citation type="submission" date="2015-12" db="EMBL/GenBank/DDBJ databases">
        <title>Complete genome sequences of two moderately thermophilic Paenibacillus species.</title>
        <authorList>
            <person name="Butler R.III."/>
            <person name="Wang J."/>
            <person name="Stark B.C."/>
            <person name="Pombert J.-F."/>
        </authorList>
    </citation>
    <scope>NUCLEOTIDE SEQUENCE [LARGE SCALE GENOMIC DNA]</scope>
    <source>
        <strain evidence="4">32O-Y</strain>
    </source>
</reference>
<feature type="transmembrane region" description="Helical" evidence="1">
    <location>
        <begin position="221"/>
        <end position="241"/>
    </location>
</feature>
<feature type="transmembrane region" description="Helical" evidence="1">
    <location>
        <begin position="155"/>
        <end position="174"/>
    </location>
</feature>
<dbReference type="OrthoDB" id="1645614at2"/>
<feature type="transmembrane region" description="Helical" evidence="1">
    <location>
        <begin position="127"/>
        <end position="148"/>
    </location>
</feature>
<gene>
    <name evidence="3" type="ORF">IJ22_12070</name>
</gene>
<dbReference type="Proteomes" id="UP000061660">
    <property type="component" value="Chromosome"/>
</dbReference>
<evidence type="ECO:0000313" key="3">
    <source>
        <dbReference type="EMBL" id="ALS21583.1"/>
    </source>
</evidence>
<feature type="transmembrane region" description="Helical" evidence="1">
    <location>
        <begin position="296"/>
        <end position="314"/>
    </location>
</feature>
<keyword evidence="1" id="KW-1133">Transmembrane helix</keyword>
<evidence type="ECO:0000313" key="4">
    <source>
        <dbReference type="Proteomes" id="UP000061660"/>
    </source>
</evidence>
<dbReference type="STRING" id="162209.IJ22_12070"/>
<feature type="transmembrane region" description="Helical" evidence="1">
    <location>
        <begin position="387"/>
        <end position="410"/>
    </location>
</feature>
<feature type="transmembrane region" description="Helical" evidence="1">
    <location>
        <begin position="12"/>
        <end position="32"/>
    </location>
</feature>
<organism evidence="3 4">
    <name type="scientific">Paenibacillus naphthalenovorans</name>
    <dbReference type="NCBI Taxonomy" id="162209"/>
    <lineage>
        <taxon>Bacteria</taxon>
        <taxon>Bacillati</taxon>
        <taxon>Bacillota</taxon>
        <taxon>Bacilli</taxon>
        <taxon>Bacillales</taxon>
        <taxon>Paenibacillaceae</taxon>
        <taxon>Paenibacillus</taxon>
    </lineage>
</organism>
<feature type="transmembrane region" description="Helical" evidence="1">
    <location>
        <begin position="335"/>
        <end position="352"/>
    </location>
</feature>
<evidence type="ECO:0000256" key="1">
    <source>
        <dbReference type="SAM" id="Phobius"/>
    </source>
</evidence>
<name>A0A0U2MVA9_9BACL</name>
<dbReference type="Pfam" id="PF07670">
    <property type="entry name" value="Gate"/>
    <property type="match status" value="1"/>
</dbReference>